<gene>
    <name evidence="2" type="ORF">J421_6205</name>
</gene>
<dbReference type="InterPro" id="IPR029058">
    <property type="entry name" value="AB_hydrolase_fold"/>
</dbReference>
<keyword evidence="3" id="KW-1185">Reference proteome</keyword>
<dbReference type="KEGG" id="gba:J421_6205"/>
<dbReference type="eggNOG" id="COG2267">
    <property type="taxonomic scope" value="Bacteria"/>
</dbReference>
<reference evidence="2 3" key="1">
    <citation type="journal article" date="2014" name="Genome Announc.">
        <title>Genome Sequence and Methylome of Soil Bacterium Gemmatirosa kalamazoonensis KBS708T, a Member of the Rarely Cultivated Gemmatimonadetes Phylum.</title>
        <authorList>
            <person name="Debruyn J.M."/>
            <person name="Radosevich M."/>
            <person name="Wommack K.E."/>
            <person name="Polson S.W."/>
            <person name="Hauser L.J."/>
            <person name="Fawaz M.N."/>
            <person name="Korlach J."/>
            <person name="Tsai Y.C."/>
        </authorList>
    </citation>
    <scope>NUCLEOTIDE SEQUENCE [LARGE SCALE GENOMIC DNA]</scope>
    <source>
        <strain evidence="2 3">KBS708</strain>
        <plasmid evidence="3">Plasmid 2</plasmid>
    </source>
</reference>
<keyword evidence="2" id="KW-0614">Plasmid</keyword>
<dbReference type="InterPro" id="IPR022742">
    <property type="entry name" value="Hydrolase_4"/>
</dbReference>
<dbReference type="AlphaFoldDB" id="W0RTX0"/>
<dbReference type="Gene3D" id="3.40.50.1820">
    <property type="entry name" value="alpha/beta hydrolase"/>
    <property type="match status" value="1"/>
</dbReference>
<dbReference type="EMBL" id="CP007130">
    <property type="protein sequence ID" value="AHG93740.1"/>
    <property type="molecule type" value="Genomic_DNA"/>
</dbReference>
<dbReference type="PATRIC" id="fig|861299.3.peg.6267"/>
<feature type="domain" description="Serine aminopeptidase S33" evidence="1">
    <location>
        <begin position="28"/>
        <end position="262"/>
    </location>
</feature>
<evidence type="ECO:0000313" key="3">
    <source>
        <dbReference type="Proteomes" id="UP000019151"/>
    </source>
</evidence>
<proteinExistence type="predicted"/>
<dbReference type="Pfam" id="PF12146">
    <property type="entry name" value="Hydrolase_4"/>
    <property type="match status" value="1"/>
</dbReference>
<dbReference type="FunCoup" id="W0RTX0">
    <property type="interactions" value="146"/>
</dbReference>
<name>W0RTX0_9BACT</name>
<dbReference type="SUPFAM" id="SSF53474">
    <property type="entry name" value="alpha/beta-Hydrolases"/>
    <property type="match status" value="1"/>
</dbReference>
<protein>
    <submittedName>
        <fullName evidence="2">Alpha/beta hydrolase fold protein</fullName>
    </submittedName>
</protein>
<dbReference type="InterPro" id="IPR051044">
    <property type="entry name" value="MAG_DAG_Lipase"/>
</dbReference>
<organism evidence="2 3">
    <name type="scientific">Gemmatirosa kalamazoonensis</name>
    <dbReference type="NCBI Taxonomy" id="861299"/>
    <lineage>
        <taxon>Bacteria</taxon>
        <taxon>Pseudomonadati</taxon>
        <taxon>Gemmatimonadota</taxon>
        <taxon>Gemmatimonadia</taxon>
        <taxon>Gemmatimonadales</taxon>
        <taxon>Gemmatimonadaceae</taxon>
        <taxon>Gemmatirosa</taxon>
    </lineage>
</organism>
<dbReference type="HOGENOM" id="CLU_026209_7_2_0"/>
<evidence type="ECO:0000313" key="2">
    <source>
        <dbReference type="EMBL" id="AHG93740.1"/>
    </source>
</evidence>
<dbReference type="Proteomes" id="UP000019151">
    <property type="component" value="Plasmid 2"/>
</dbReference>
<dbReference type="OrthoDB" id="9780932at2"/>
<sequence length="281" mass="30275">MPSETTLILSDGTRVVEYAWPAHGSDVGSLLLVHGLGEHARRYDHVAAAITALGLEVRAYDQRGYGRSGGARATLPHAGALVDDARWMFERLAESRRAEGDARAPFVLGHSMGGAVVARAVTGGWIAPRGMILSSPALLPRVNVAERWATSLGARLFPGLRVPNGVPRDRLSHDPAVERALASDPGVHDRVTPRAVAFMLDAGRRAVADAPRCRVPTLLQVAGDDRIVDPAAAIRFAERLPAGVGTLRVYDALYHEIYNEREPDRTAVLADLATWLRARLA</sequence>
<dbReference type="PANTHER" id="PTHR11614">
    <property type="entry name" value="PHOSPHOLIPASE-RELATED"/>
    <property type="match status" value="1"/>
</dbReference>
<keyword evidence="2" id="KW-0378">Hydrolase</keyword>
<geneLocation type="plasmid" evidence="2 3">
    <name>2</name>
</geneLocation>
<accession>W0RTX0</accession>
<dbReference type="RefSeq" id="WP_158509006.1">
    <property type="nucleotide sequence ID" value="NZ_CP007130.1"/>
</dbReference>
<dbReference type="GO" id="GO:0016787">
    <property type="term" value="F:hydrolase activity"/>
    <property type="evidence" value="ECO:0007669"/>
    <property type="project" value="UniProtKB-KW"/>
</dbReference>
<evidence type="ECO:0000259" key="1">
    <source>
        <dbReference type="Pfam" id="PF12146"/>
    </source>
</evidence>
<dbReference type="InParanoid" id="W0RTX0"/>